<dbReference type="AlphaFoldDB" id="A0A072P7D2"/>
<dbReference type="InterPro" id="IPR010280">
    <property type="entry name" value="U5_MeTrfase_fam"/>
</dbReference>
<dbReference type="GO" id="GO:0051908">
    <property type="term" value="F:double-stranded DNA 5'-3' DNA exonuclease activity"/>
    <property type="evidence" value="ECO:0007669"/>
    <property type="project" value="EnsemblFungi"/>
</dbReference>
<evidence type="ECO:0000256" key="4">
    <source>
        <dbReference type="PROSITE-ProRule" id="PRU01024"/>
    </source>
</evidence>
<dbReference type="PROSITE" id="PS51687">
    <property type="entry name" value="SAM_MT_RNA_M5U"/>
    <property type="match status" value="1"/>
</dbReference>
<dbReference type="STRING" id="1182545.A0A072P7D2"/>
<evidence type="ECO:0000256" key="6">
    <source>
        <dbReference type="SAM" id="MobiDB-lite"/>
    </source>
</evidence>
<evidence type="ECO:0000256" key="3">
    <source>
        <dbReference type="ARBA" id="ARBA00022691"/>
    </source>
</evidence>
<dbReference type="VEuPathDB" id="FungiDB:A1O9_08382"/>
<proteinExistence type="inferred from homology"/>
<dbReference type="Gene3D" id="2.40.50.140">
    <property type="entry name" value="Nucleic acid-binding proteins"/>
    <property type="match status" value="1"/>
</dbReference>
<accession>A0A072P7D2</accession>
<name>A0A072P7D2_9EURO</name>
<comment type="similarity">
    <text evidence="4">Belongs to the class I-like SAM-binding methyltransferase superfamily. RNA M5U methyltransferase family.</text>
</comment>
<dbReference type="SUPFAM" id="SSF50249">
    <property type="entry name" value="Nucleic acid-binding proteins"/>
    <property type="match status" value="1"/>
</dbReference>
<dbReference type="InterPro" id="IPR030390">
    <property type="entry name" value="MeTrfase_TrmA_AS"/>
</dbReference>
<sequence>MKKSRLVTPETDYRRGNKRLLASLPMRSEGLPAEVIAFEASDLLEKYRPEANGDVEEKPALTEHLSRSTIRTRKRIDPVVPVHTEIELEIEELSSTGDGLAYSQEHDHVFVVPFAVPGDRVLARTYPQIPNRLYTLTDNDKLLRPSEKREGVTPGCKYFGKCSGCQLQMLSYEDQLRHKKSIVEQAFRRFSNLEPSLIPPVGDTVGSPIQYGYRTKLTPHFGSINGVHSNTKDGIDRPPSIGFNEKGRRAVMDIEQCPIGTPIINEGMKIERRKIHRTFESRKKGMTILLRESTQRTVLPSSATGAAAPTEESSGKDENTSEEAVVAPAPEKTNDTATFVIPYEQPLTSELTYTPAEPTLTLTYPTHKDVKTYTTRHLDTTTEYVGDVTFRTIANAFFQNNNSILPTFISYVREQCSPPDSATSTDPPIKYLLDAYCGSGLFAVCLAPAFSSVLGIDVDAQGIEAARHNAHHNKVPNAGFVAADAGTLFLDVPFPPEQSLLILDPPRKGASHNFLQQLCDFGPRRVIYISCNVHTQARDVGLLVQGFGGKWRYEVESLRGFDFFPQTGHVEGVCVLTRVMDEVGLADTTDP</sequence>
<dbReference type="EMBL" id="AMGV01000007">
    <property type="protein sequence ID" value="KEF55632.1"/>
    <property type="molecule type" value="Genomic_DNA"/>
</dbReference>
<keyword evidence="1 4" id="KW-0489">Methyltransferase</keyword>
<dbReference type="InterPro" id="IPR030391">
    <property type="entry name" value="MeTrfase_TrmA_CS"/>
</dbReference>
<feature type="active site" description="Nucleophile" evidence="4">
    <location>
        <position position="531"/>
    </location>
</feature>
<dbReference type="PANTHER" id="PTHR11061">
    <property type="entry name" value="RNA M5U METHYLTRANSFERASE"/>
    <property type="match status" value="1"/>
</dbReference>
<evidence type="ECO:0000256" key="2">
    <source>
        <dbReference type="ARBA" id="ARBA00022679"/>
    </source>
</evidence>
<feature type="region of interest" description="Disordered" evidence="6">
    <location>
        <begin position="297"/>
        <end position="328"/>
    </location>
</feature>
<dbReference type="PROSITE" id="PS01231">
    <property type="entry name" value="TRMA_2"/>
    <property type="match status" value="1"/>
</dbReference>
<dbReference type="GO" id="GO:0032259">
    <property type="term" value="P:methylation"/>
    <property type="evidence" value="ECO:0007669"/>
    <property type="project" value="UniProtKB-KW"/>
</dbReference>
<feature type="binding site" evidence="4">
    <location>
        <position position="457"/>
    </location>
    <ligand>
        <name>S-adenosyl-L-methionine</name>
        <dbReference type="ChEBI" id="CHEBI:59789"/>
    </ligand>
</feature>
<feature type="binding site" evidence="4">
    <location>
        <position position="436"/>
    </location>
    <ligand>
        <name>S-adenosyl-L-methionine</name>
        <dbReference type="ChEBI" id="CHEBI:59789"/>
    </ligand>
</feature>
<dbReference type="GO" id="GO:0030697">
    <property type="term" value="F:tRNA (uracil(54)-C5)-methyltransferase activity, S-adenosyl methionine-dependent"/>
    <property type="evidence" value="ECO:0007669"/>
    <property type="project" value="EnsemblFungi"/>
</dbReference>
<dbReference type="GeneID" id="25283295"/>
<dbReference type="InterPro" id="IPR012340">
    <property type="entry name" value="NA-bd_OB-fold"/>
</dbReference>
<evidence type="ECO:0000313" key="7">
    <source>
        <dbReference type="EMBL" id="KEF55632.1"/>
    </source>
</evidence>
<dbReference type="Gene3D" id="3.40.50.150">
    <property type="entry name" value="Vaccinia Virus protein VP39"/>
    <property type="match status" value="2"/>
</dbReference>
<feature type="active site" evidence="5">
    <location>
        <position position="531"/>
    </location>
</feature>
<dbReference type="Proteomes" id="UP000027920">
    <property type="component" value="Unassembled WGS sequence"/>
</dbReference>
<organism evidence="7 8">
    <name type="scientific">Exophiala aquamarina CBS 119918</name>
    <dbReference type="NCBI Taxonomy" id="1182545"/>
    <lineage>
        <taxon>Eukaryota</taxon>
        <taxon>Fungi</taxon>
        <taxon>Dikarya</taxon>
        <taxon>Ascomycota</taxon>
        <taxon>Pezizomycotina</taxon>
        <taxon>Eurotiomycetes</taxon>
        <taxon>Chaetothyriomycetidae</taxon>
        <taxon>Chaetothyriales</taxon>
        <taxon>Herpotrichiellaceae</taxon>
        <taxon>Exophiala</taxon>
    </lineage>
</organism>
<comment type="caution">
    <text evidence="7">The sequence shown here is derived from an EMBL/GenBank/DDBJ whole genome shotgun (WGS) entry which is preliminary data.</text>
</comment>
<dbReference type="InterPro" id="IPR025795">
    <property type="entry name" value="tRNA_(uracil-5-)_MeTrfase"/>
</dbReference>
<dbReference type="SUPFAM" id="SSF53335">
    <property type="entry name" value="S-adenosyl-L-methionine-dependent methyltransferases"/>
    <property type="match status" value="1"/>
</dbReference>
<keyword evidence="2 4" id="KW-0808">Transferase</keyword>
<dbReference type="GO" id="GO:0000014">
    <property type="term" value="F:single-stranded DNA endodeoxyribonuclease activity"/>
    <property type="evidence" value="ECO:0007669"/>
    <property type="project" value="EnsemblFungi"/>
</dbReference>
<feature type="binding site" evidence="4">
    <location>
        <position position="504"/>
    </location>
    <ligand>
        <name>S-adenosyl-L-methionine</name>
        <dbReference type="ChEBI" id="CHEBI:59789"/>
    </ligand>
</feature>
<dbReference type="PANTHER" id="PTHR11061:SF30">
    <property type="entry name" value="TRNA (URACIL(54)-C(5))-METHYLTRANSFERASE"/>
    <property type="match status" value="1"/>
</dbReference>
<dbReference type="PROSITE" id="PS01230">
    <property type="entry name" value="TRMA_1"/>
    <property type="match status" value="1"/>
</dbReference>
<evidence type="ECO:0000313" key="8">
    <source>
        <dbReference type="Proteomes" id="UP000027920"/>
    </source>
</evidence>
<dbReference type="GO" id="GO:0006400">
    <property type="term" value="P:tRNA modification"/>
    <property type="evidence" value="ECO:0007669"/>
    <property type="project" value="EnsemblFungi"/>
</dbReference>
<gene>
    <name evidence="7" type="ORF">A1O9_08382</name>
</gene>
<dbReference type="FunFam" id="2.40.50.140:FF:000201">
    <property type="entry name" value="TRM2p tRNA methyltransferase"/>
    <property type="match status" value="1"/>
</dbReference>
<dbReference type="InterPro" id="IPR029063">
    <property type="entry name" value="SAM-dependent_MTases_sf"/>
</dbReference>
<evidence type="ECO:0008006" key="9">
    <source>
        <dbReference type="Google" id="ProtNLM"/>
    </source>
</evidence>
<feature type="binding site" evidence="4">
    <location>
        <position position="399"/>
    </location>
    <ligand>
        <name>S-adenosyl-L-methionine</name>
        <dbReference type="ChEBI" id="CHEBI:59789"/>
    </ligand>
</feature>
<dbReference type="PROSITE" id="PS51622">
    <property type="entry name" value="SAM_MT_RNA_M5U_2"/>
    <property type="match status" value="1"/>
</dbReference>
<reference evidence="7 8" key="1">
    <citation type="submission" date="2013-03" db="EMBL/GenBank/DDBJ databases">
        <title>The Genome Sequence of Exophiala aquamarina CBS 119918.</title>
        <authorList>
            <consortium name="The Broad Institute Genomics Platform"/>
            <person name="Cuomo C."/>
            <person name="de Hoog S."/>
            <person name="Gorbushina A."/>
            <person name="Walker B."/>
            <person name="Young S.K."/>
            <person name="Zeng Q."/>
            <person name="Gargeya S."/>
            <person name="Fitzgerald M."/>
            <person name="Haas B."/>
            <person name="Abouelleil A."/>
            <person name="Allen A.W."/>
            <person name="Alvarado L."/>
            <person name="Arachchi H.M."/>
            <person name="Berlin A.M."/>
            <person name="Chapman S.B."/>
            <person name="Gainer-Dewar J."/>
            <person name="Goldberg J."/>
            <person name="Griggs A."/>
            <person name="Gujja S."/>
            <person name="Hansen M."/>
            <person name="Howarth C."/>
            <person name="Imamovic A."/>
            <person name="Ireland A."/>
            <person name="Larimer J."/>
            <person name="McCowan C."/>
            <person name="Murphy C."/>
            <person name="Pearson M."/>
            <person name="Poon T.W."/>
            <person name="Priest M."/>
            <person name="Roberts A."/>
            <person name="Saif S."/>
            <person name="Shea T."/>
            <person name="Sisk P."/>
            <person name="Sykes S."/>
            <person name="Wortman J."/>
            <person name="Nusbaum C."/>
            <person name="Birren B."/>
        </authorList>
    </citation>
    <scope>NUCLEOTIDE SEQUENCE [LARGE SCALE GENOMIC DNA]</scope>
    <source>
        <strain evidence="7 8">CBS 119918</strain>
    </source>
</reference>
<keyword evidence="8" id="KW-1185">Reference proteome</keyword>
<dbReference type="HOGENOM" id="CLU_014689_3_0_1"/>
<keyword evidence="3 4" id="KW-0949">S-adenosyl-L-methionine</keyword>
<evidence type="ECO:0000256" key="5">
    <source>
        <dbReference type="PROSITE-ProRule" id="PRU10015"/>
    </source>
</evidence>
<dbReference type="Pfam" id="PF05958">
    <property type="entry name" value="tRNA_U5-meth_tr"/>
    <property type="match status" value="2"/>
</dbReference>
<dbReference type="RefSeq" id="XP_013258222.1">
    <property type="nucleotide sequence ID" value="XM_013402768.1"/>
</dbReference>
<dbReference type="OrthoDB" id="10250660at2759"/>
<dbReference type="CDD" id="cd02440">
    <property type="entry name" value="AdoMet_MTases"/>
    <property type="match status" value="1"/>
</dbReference>
<protein>
    <recommendedName>
        <fullName evidence="9">TRAM domain-containing protein</fullName>
    </recommendedName>
</protein>
<evidence type="ECO:0000256" key="1">
    <source>
        <dbReference type="ARBA" id="ARBA00022603"/>
    </source>
</evidence>